<dbReference type="RefSeq" id="WP_162113046.1">
    <property type="nucleotide sequence ID" value="NZ_JAACYR010000089.1"/>
</dbReference>
<dbReference type="Pfam" id="PF12680">
    <property type="entry name" value="SnoaL_2"/>
    <property type="match status" value="1"/>
</dbReference>
<organism evidence="2 3">
    <name type="scientific">Mycolicibacter kumamotonensis</name>
    <dbReference type="NCBI Taxonomy" id="354243"/>
    <lineage>
        <taxon>Bacteria</taxon>
        <taxon>Bacillati</taxon>
        <taxon>Actinomycetota</taxon>
        <taxon>Actinomycetes</taxon>
        <taxon>Mycobacteriales</taxon>
        <taxon>Mycobacteriaceae</taxon>
        <taxon>Mycolicibacter</taxon>
    </lineage>
</organism>
<dbReference type="EMBL" id="JAACYR010000089">
    <property type="protein sequence ID" value="NDJ91367.1"/>
    <property type="molecule type" value="Genomic_DNA"/>
</dbReference>
<evidence type="ECO:0000313" key="2">
    <source>
        <dbReference type="EMBL" id="NDJ91367.1"/>
    </source>
</evidence>
<dbReference type="Gene3D" id="3.10.450.50">
    <property type="match status" value="1"/>
</dbReference>
<protein>
    <submittedName>
        <fullName evidence="2">Nuclear transport factor 2 family protein</fullName>
    </submittedName>
</protein>
<dbReference type="InterPro" id="IPR037401">
    <property type="entry name" value="SnoaL-like"/>
</dbReference>
<dbReference type="InterPro" id="IPR032710">
    <property type="entry name" value="NTF2-like_dom_sf"/>
</dbReference>
<sequence length="156" mass="16995">MLIVDLMRTVAASVPAHVGRDHMDLVVRQYMATYRSADVDARAALLADEVRFEDPVGNLVGTSKDSAVAFFRATLDLGFSMDLRPVRVITVGNDALAITKLSLRRDDRDAADLDLLIRFVFDADGLITAVQTFFDESCITDAATASDTQSRVIGRG</sequence>
<dbReference type="Proteomes" id="UP000466523">
    <property type="component" value="Unassembled WGS sequence"/>
</dbReference>
<accession>A0A7K3LG83</accession>
<evidence type="ECO:0000259" key="1">
    <source>
        <dbReference type="Pfam" id="PF12680"/>
    </source>
</evidence>
<proteinExistence type="predicted"/>
<dbReference type="AlphaFoldDB" id="A0A7K3LG83"/>
<gene>
    <name evidence="2" type="ORF">GWR20_19840</name>
</gene>
<comment type="caution">
    <text evidence="2">The sequence shown here is derived from an EMBL/GenBank/DDBJ whole genome shotgun (WGS) entry which is preliminary data.</text>
</comment>
<evidence type="ECO:0000313" key="3">
    <source>
        <dbReference type="Proteomes" id="UP000466523"/>
    </source>
</evidence>
<feature type="domain" description="SnoaL-like" evidence="1">
    <location>
        <begin position="27"/>
        <end position="129"/>
    </location>
</feature>
<dbReference type="SUPFAM" id="SSF54427">
    <property type="entry name" value="NTF2-like"/>
    <property type="match status" value="1"/>
</dbReference>
<reference evidence="2 3" key="1">
    <citation type="submission" date="2020-01" db="EMBL/GenBank/DDBJ databases">
        <authorList>
            <person name="Sanchez-Estrada R."/>
            <person name="Gonzalez-Y-Merchand J.A."/>
            <person name="Rivera-Gutierrez S."/>
        </authorList>
    </citation>
    <scope>NUCLEOTIDE SEQUENCE [LARGE SCALE GENOMIC DNA]</scope>
    <source>
        <strain evidence="2 3">CST 7247</strain>
    </source>
</reference>
<name>A0A7K3LG83_9MYCO</name>